<evidence type="ECO:0000256" key="8">
    <source>
        <dbReference type="SAM" id="MobiDB-lite"/>
    </source>
</evidence>
<comment type="similarity">
    <text evidence="7">Belongs to the binding-protein-dependent transport system permease family.</text>
</comment>
<reference evidence="10 11" key="1">
    <citation type="submission" date="2018-11" db="EMBL/GenBank/DDBJ databases">
        <title>Cryobacterium sp. nov., isolated from rhizosphere soil of lettuce.</title>
        <authorList>
            <person name="Wang Y."/>
        </authorList>
    </citation>
    <scope>NUCLEOTIDE SEQUENCE [LARGE SCALE GENOMIC DNA]</scope>
    <source>
        <strain evidence="10 11">NEAU-85</strain>
    </source>
</reference>
<dbReference type="PANTHER" id="PTHR43163:SF6">
    <property type="entry name" value="DIPEPTIDE TRANSPORT SYSTEM PERMEASE PROTEIN DPPB-RELATED"/>
    <property type="match status" value="1"/>
</dbReference>
<evidence type="ECO:0000259" key="9">
    <source>
        <dbReference type="PROSITE" id="PS50928"/>
    </source>
</evidence>
<feature type="transmembrane region" description="Helical" evidence="7">
    <location>
        <begin position="301"/>
        <end position="324"/>
    </location>
</feature>
<evidence type="ECO:0000256" key="7">
    <source>
        <dbReference type="RuleBase" id="RU363032"/>
    </source>
</evidence>
<dbReference type="PROSITE" id="PS50928">
    <property type="entry name" value="ABC_TM1"/>
    <property type="match status" value="1"/>
</dbReference>
<name>A0A3M8LF61_9MICO</name>
<dbReference type="InterPro" id="IPR045621">
    <property type="entry name" value="BPD_transp_1_N"/>
</dbReference>
<keyword evidence="6 7" id="KW-0472">Membrane</keyword>
<feature type="transmembrane region" description="Helical" evidence="7">
    <location>
        <begin position="32"/>
        <end position="54"/>
    </location>
</feature>
<feature type="transmembrane region" description="Helical" evidence="7">
    <location>
        <begin position="198"/>
        <end position="216"/>
    </location>
</feature>
<keyword evidence="5 7" id="KW-1133">Transmembrane helix</keyword>
<dbReference type="Pfam" id="PF00528">
    <property type="entry name" value="BPD_transp_1"/>
    <property type="match status" value="1"/>
</dbReference>
<feature type="transmembrane region" description="Helical" evidence="7">
    <location>
        <begin position="255"/>
        <end position="281"/>
    </location>
</feature>
<keyword evidence="3" id="KW-1003">Cell membrane</keyword>
<evidence type="ECO:0000313" key="10">
    <source>
        <dbReference type="EMBL" id="RNE64177.1"/>
    </source>
</evidence>
<accession>A0A3M8LF61</accession>
<dbReference type="GO" id="GO:0071916">
    <property type="term" value="F:dipeptide transmembrane transporter activity"/>
    <property type="evidence" value="ECO:0007669"/>
    <property type="project" value="TreeGrafter"/>
</dbReference>
<dbReference type="Proteomes" id="UP000279859">
    <property type="component" value="Unassembled WGS sequence"/>
</dbReference>
<dbReference type="RefSeq" id="WP_123045135.1">
    <property type="nucleotide sequence ID" value="NZ_RDSR01000005.1"/>
</dbReference>
<dbReference type="Pfam" id="PF19300">
    <property type="entry name" value="BPD_transp_1_N"/>
    <property type="match status" value="1"/>
</dbReference>
<dbReference type="GO" id="GO:0005886">
    <property type="term" value="C:plasma membrane"/>
    <property type="evidence" value="ECO:0007669"/>
    <property type="project" value="UniProtKB-SubCell"/>
</dbReference>
<evidence type="ECO:0000256" key="2">
    <source>
        <dbReference type="ARBA" id="ARBA00022448"/>
    </source>
</evidence>
<evidence type="ECO:0000256" key="6">
    <source>
        <dbReference type="ARBA" id="ARBA00023136"/>
    </source>
</evidence>
<sequence length="334" mass="34569">MTLQATAPAPAAVRAETTDSAPRPAAGVAGRVLGALAGALVVLWAVATLTFFLLRLIPGDPVLLILGTSGSPSAAVVAATRAAFGLDQPVLVQYLHFLAGAAHGDFGISYQLKVPVTQVIGEQLLATVQLVILAVVLAWALSLAITVPTAGRRPLVERTARTVEIVLASLPQFWIGIMLLVVLAIGLGWFPVAGGDGLAGLFLPALTLAIPIAGFLSQVMRESFETALKQPFVTSARARGAGEARVRLGHALRHALLPGVTLTGWAVGSLFSGAVVVEVIFARPGIGRVLLSAVLSRDIPVVLGVVVVIAAVYVVVNAIVDILYPIIDPRLASR</sequence>
<feature type="compositionally biased region" description="Low complexity" evidence="8">
    <location>
        <begin position="1"/>
        <end position="15"/>
    </location>
</feature>
<keyword evidence="2 7" id="KW-0813">Transport</keyword>
<feature type="domain" description="ABC transmembrane type-1" evidence="9">
    <location>
        <begin position="124"/>
        <end position="324"/>
    </location>
</feature>
<evidence type="ECO:0000256" key="5">
    <source>
        <dbReference type="ARBA" id="ARBA00022989"/>
    </source>
</evidence>
<proteinExistence type="inferred from homology"/>
<dbReference type="AlphaFoldDB" id="A0A3M8LF61"/>
<gene>
    <name evidence="10" type="ORF">EEJ31_04760</name>
</gene>
<comment type="subcellular location">
    <subcellularLocation>
        <location evidence="1 7">Cell membrane</location>
        <topology evidence="1 7">Multi-pass membrane protein</topology>
    </subcellularLocation>
</comment>
<evidence type="ECO:0000256" key="1">
    <source>
        <dbReference type="ARBA" id="ARBA00004651"/>
    </source>
</evidence>
<keyword evidence="11" id="KW-1185">Reference proteome</keyword>
<protein>
    <submittedName>
        <fullName evidence="10">ABC transporter permease</fullName>
    </submittedName>
</protein>
<feature type="transmembrane region" description="Helical" evidence="7">
    <location>
        <begin position="61"/>
        <end position="84"/>
    </location>
</feature>
<dbReference type="InterPro" id="IPR000515">
    <property type="entry name" value="MetI-like"/>
</dbReference>
<feature type="transmembrane region" description="Helical" evidence="7">
    <location>
        <begin position="165"/>
        <end position="192"/>
    </location>
</feature>
<dbReference type="EMBL" id="RDSR01000005">
    <property type="protein sequence ID" value="RNE64177.1"/>
    <property type="molecule type" value="Genomic_DNA"/>
</dbReference>
<evidence type="ECO:0000256" key="3">
    <source>
        <dbReference type="ARBA" id="ARBA00022475"/>
    </source>
</evidence>
<comment type="caution">
    <text evidence="10">The sequence shown here is derived from an EMBL/GenBank/DDBJ whole genome shotgun (WGS) entry which is preliminary data.</text>
</comment>
<feature type="region of interest" description="Disordered" evidence="8">
    <location>
        <begin position="1"/>
        <end position="23"/>
    </location>
</feature>
<dbReference type="SUPFAM" id="SSF161098">
    <property type="entry name" value="MetI-like"/>
    <property type="match status" value="1"/>
</dbReference>
<keyword evidence="4 7" id="KW-0812">Transmembrane</keyword>
<dbReference type="OrthoDB" id="9778910at2"/>
<dbReference type="CDD" id="cd06261">
    <property type="entry name" value="TM_PBP2"/>
    <property type="match status" value="1"/>
</dbReference>
<dbReference type="PANTHER" id="PTHR43163">
    <property type="entry name" value="DIPEPTIDE TRANSPORT SYSTEM PERMEASE PROTEIN DPPB-RELATED"/>
    <property type="match status" value="1"/>
</dbReference>
<organism evidence="10 11">
    <name type="scientific">Cryobacterium tepidiphilum</name>
    <dbReference type="NCBI Taxonomy" id="2486026"/>
    <lineage>
        <taxon>Bacteria</taxon>
        <taxon>Bacillati</taxon>
        <taxon>Actinomycetota</taxon>
        <taxon>Actinomycetes</taxon>
        <taxon>Micrococcales</taxon>
        <taxon>Microbacteriaceae</taxon>
        <taxon>Cryobacterium</taxon>
    </lineage>
</organism>
<dbReference type="Gene3D" id="1.10.3720.10">
    <property type="entry name" value="MetI-like"/>
    <property type="match status" value="1"/>
</dbReference>
<feature type="transmembrane region" description="Helical" evidence="7">
    <location>
        <begin position="124"/>
        <end position="145"/>
    </location>
</feature>
<evidence type="ECO:0000313" key="11">
    <source>
        <dbReference type="Proteomes" id="UP000279859"/>
    </source>
</evidence>
<evidence type="ECO:0000256" key="4">
    <source>
        <dbReference type="ARBA" id="ARBA00022692"/>
    </source>
</evidence>
<dbReference type="InterPro" id="IPR035906">
    <property type="entry name" value="MetI-like_sf"/>
</dbReference>